<feature type="region of interest" description="Disordered" evidence="1">
    <location>
        <begin position="352"/>
        <end position="384"/>
    </location>
</feature>
<feature type="compositionally biased region" description="Basic residues" evidence="1">
    <location>
        <begin position="223"/>
        <end position="234"/>
    </location>
</feature>
<evidence type="ECO:0000259" key="2">
    <source>
        <dbReference type="Pfam" id="PF10180"/>
    </source>
</evidence>
<protein>
    <recommendedName>
        <fullName evidence="2">WKF domain-containing protein</fullName>
    </recommendedName>
</protein>
<evidence type="ECO:0000256" key="1">
    <source>
        <dbReference type="SAM" id="MobiDB-lite"/>
    </source>
</evidence>
<feature type="compositionally biased region" description="Low complexity" evidence="1">
    <location>
        <begin position="155"/>
        <end position="166"/>
    </location>
</feature>
<feature type="compositionally biased region" description="Basic and acidic residues" evidence="1">
    <location>
        <begin position="61"/>
        <end position="73"/>
    </location>
</feature>
<feature type="compositionally biased region" description="Basic and acidic residues" evidence="1">
    <location>
        <begin position="175"/>
        <end position="188"/>
    </location>
</feature>
<feature type="domain" description="WKF" evidence="2">
    <location>
        <begin position="253"/>
        <end position="318"/>
    </location>
</feature>
<dbReference type="PANTHER" id="PTHR22306">
    <property type="entry name" value="CHROMOSOME 7 OPEN READING FRAME 50"/>
    <property type="match status" value="1"/>
</dbReference>
<gene>
    <name evidence="3" type="ORF">L211DRAFT_850570</name>
</gene>
<sequence>MPSIEVGSKDPASPTPAKSPSKKSKEKHDSKKRKRDVVNEGVPDAVGMKKRKREKKKERREKKEKAKEKDQNKSGKVKVKNSGDQASTKEEKANKPELLVTEPLYDTPGNPAIAMISTTPSSPLKPILKSPEKRMDITKSPLETVDCNASKANGTSLLPKSTLSKPTKPKKSVKFHSEAAAEDGESRQRIHNALIAAYKASEAVEEAAITPEELADSLQAPAKKQKSEKRKKERKEKVKKNGKDENAKQSALSYMLEYHKSRGTWRFQKAKQNWILRNVFDVTEIEGTKENDAALKAYIAGLQGQKARNRMVEEAKKILKSWEGGIEKDSGENMKVDKEKEKRIARAKLVMIGLGHEGDKDEKKDRTDDEEEDDSEDQDSDDDE</sequence>
<dbReference type="PANTHER" id="PTHR22306:SF2">
    <property type="entry name" value="CHROMOSOME 7 OPEN READING FRAME 50"/>
    <property type="match status" value="1"/>
</dbReference>
<feature type="compositionally biased region" description="Basic residues" evidence="1">
    <location>
        <begin position="48"/>
        <end position="60"/>
    </location>
</feature>
<feature type="compositionally biased region" description="Low complexity" evidence="1">
    <location>
        <begin position="9"/>
        <end position="19"/>
    </location>
</feature>
<evidence type="ECO:0000313" key="4">
    <source>
        <dbReference type="Proteomes" id="UP000267821"/>
    </source>
</evidence>
<accession>A0A3N4LI16</accession>
<dbReference type="AlphaFoldDB" id="A0A3N4LI16"/>
<dbReference type="STRING" id="1051890.A0A3N4LI16"/>
<dbReference type="Proteomes" id="UP000267821">
    <property type="component" value="Unassembled WGS sequence"/>
</dbReference>
<feature type="compositionally biased region" description="Basic and acidic residues" evidence="1">
    <location>
        <begin position="356"/>
        <end position="367"/>
    </location>
</feature>
<reference evidence="3 4" key="1">
    <citation type="journal article" date="2018" name="Nat. Ecol. Evol.">
        <title>Pezizomycetes genomes reveal the molecular basis of ectomycorrhizal truffle lifestyle.</title>
        <authorList>
            <person name="Murat C."/>
            <person name="Payen T."/>
            <person name="Noel B."/>
            <person name="Kuo A."/>
            <person name="Morin E."/>
            <person name="Chen J."/>
            <person name="Kohler A."/>
            <person name="Krizsan K."/>
            <person name="Balestrini R."/>
            <person name="Da Silva C."/>
            <person name="Montanini B."/>
            <person name="Hainaut M."/>
            <person name="Levati E."/>
            <person name="Barry K.W."/>
            <person name="Belfiori B."/>
            <person name="Cichocki N."/>
            <person name="Clum A."/>
            <person name="Dockter R.B."/>
            <person name="Fauchery L."/>
            <person name="Guy J."/>
            <person name="Iotti M."/>
            <person name="Le Tacon F."/>
            <person name="Lindquist E.A."/>
            <person name="Lipzen A."/>
            <person name="Malagnac F."/>
            <person name="Mello A."/>
            <person name="Molinier V."/>
            <person name="Miyauchi S."/>
            <person name="Poulain J."/>
            <person name="Riccioni C."/>
            <person name="Rubini A."/>
            <person name="Sitrit Y."/>
            <person name="Splivallo R."/>
            <person name="Traeger S."/>
            <person name="Wang M."/>
            <person name="Zifcakova L."/>
            <person name="Wipf D."/>
            <person name="Zambonelli A."/>
            <person name="Paolocci F."/>
            <person name="Nowrousian M."/>
            <person name="Ottonello S."/>
            <person name="Baldrian P."/>
            <person name="Spatafora J.W."/>
            <person name="Henrissat B."/>
            <person name="Nagy L.G."/>
            <person name="Aury J.M."/>
            <person name="Wincker P."/>
            <person name="Grigoriev I.V."/>
            <person name="Bonfante P."/>
            <person name="Martin F.M."/>
        </authorList>
    </citation>
    <scope>NUCLEOTIDE SEQUENCE [LARGE SCALE GENOMIC DNA]</scope>
    <source>
        <strain evidence="3 4">ATCC MYA-4762</strain>
    </source>
</reference>
<feature type="compositionally biased region" description="Basic residues" evidence="1">
    <location>
        <begin position="20"/>
        <end position="35"/>
    </location>
</feature>
<keyword evidence="4" id="KW-1185">Reference proteome</keyword>
<feature type="compositionally biased region" description="Low complexity" evidence="1">
    <location>
        <begin position="120"/>
        <end position="129"/>
    </location>
</feature>
<feature type="compositionally biased region" description="Basic and acidic residues" evidence="1">
    <location>
        <begin position="235"/>
        <end position="246"/>
    </location>
</feature>
<name>A0A3N4LI16_9PEZI</name>
<dbReference type="OrthoDB" id="10261563at2759"/>
<feature type="region of interest" description="Disordered" evidence="1">
    <location>
        <begin position="1"/>
        <end position="188"/>
    </location>
</feature>
<proteinExistence type="predicted"/>
<dbReference type="Pfam" id="PF10180">
    <property type="entry name" value="WKF"/>
    <property type="match status" value="1"/>
</dbReference>
<dbReference type="EMBL" id="ML121551">
    <property type="protein sequence ID" value="RPB22544.1"/>
    <property type="molecule type" value="Genomic_DNA"/>
</dbReference>
<feature type="region of interest" description="Disordered" evidence="1">
    <location>
        <begin position="212"/>
        <end position="246"/>
    </location>
</feature>
<dbReference type="InParanoid" id="A0A3N4LI16"/>
<feature type="compositionally biased region" description="Acidic residues" evidence="1">
    <location>
        <begin position="368"/>
        <end position="384"/>
    </location>
</feature>
<evidence type="ECO:0000313" key="3">
    <source>
        <dbReference type="EMBL" id="RPB22544.1"/>
    </source>
</evidence>
<dbReference type="InterPro" id="IPR019327">
    <property type="entry name" value="WKF"/>
</dbReference>
<organism evidence="3 4">
    <name type="scientific">Terfezia boudieri ATCC MYA-4762</name>
    <dbReference type="NCBI Taxonomy" id="1051890"/>
    <lineage>
        <taxon>Eukaryota</taxon>
        <taxon>Fungi</taxon>
        <taxon>Dikarya</taxon>
        <taxon>Ascomycota</taxon>
        <taxon>Pezizomycotina</taxon>
        <taxon>Pezizomycetes</taxon>
        <taxon>Pezizales</taxon>
        <taxon>Pezizaceae</taxon>
        <taxon>Terfezia</taxon>
    </lineage>
</organism>